<proteinExistence type="predicted"/>
<dbReference type="EMBL" id="JNBR01001533">
    <property type="protein sequence ID" value="OQR86075.1"/>
    <property type="molecule type" value="Genomic_DNA"/>
</dbReference>
<dbReference type="OrthoDB" id="97987at2759"/>
<dbReference type="GO" id="GO:0003676">
    <property type="term" value="F:nucleic acid binding"/>
    <property type="evidence" value="ECO:0007669"/>
    <property type="project" value="InterPro"/>
</dbReference>
<reference evidence="2 3" key="1">
    <citation type="journal article" date="2014" name="Genome Biol. Evol.">
        <title>The secreted proteins of Achlya hypogyna and Thraustotheca clavata identify the ancestral oomycete secretome and reveal gene acquisitions by horizontal gene transfer.</title>
        <authorList>
            <person name="Misner I."/>
            <person name="Blouin N."/>
            <person name="Leonard G."/>
            <person name="Richards T.A."/>
            <person name="Lane C.E."/>
        </authorList>
    </citation>
    <scope>NUCLEOTIDE SEQUENCE [LARGE SCALE GENOMIC DNA]</scope>
    <source>
        <strain evidence="2 3">ATCC 48635</strain>
    </source>
</reference>
<keyword evidence="3" id="KW-1185">Reference proteome</keyword>
<sequence>MEFWSCFADVPSDSIVNADETGIYYDYPPNDSSYDYMWTNVESEIVALPPNCTSVAQPLDVGVMGVFKAKLRRLWIEDATVHITAAQKRRATIQRAIQAWDEISRSIIKSSFEKAIPRK</sequence>
<protein>
    <recommendedName>
        <fullName evidence="1">DDE-1 domain-containing protein</fullName>
    </recommendedName>
</protein>
<organism evidence="2 3">
    <name type="scientific">Achlya hypogyna</name>
    <name type="common">Oomycete</name>
    <name type="synonym">Protoachlya hypogyna</name>
    <dbReference type="NCBI Taxonomy" id="1202772"/>
    <lineage>
        <taxon>Eukaryota</taxon>
        <taxon>Sar</taxon>
        <taxon>Stramenopiles</taxon>
        <taxon>Oomycota</taxon>
        <taxon>Saprolegniomycetes</taxon>
        <taxon>Saprolegniales</taxon>
        <taxon>Achlyaceae</taxon>
        <taxon>Achlya</taxon>
    </lineage>
</organism>
<evidence type="ECO:0000313" key="2">
    <source>
        <dbReference type="EMBL" id="OQR86075.1"/>
    </source>
</evidence>
<gene>
    <name evidence="2" type="ORF">ACHHYP_20512</name>
</gene>
<evidence type="ECO:0000259" key="1">
    <source>
        <dbReference type="Pfam" id="PF03184"/>
    </source>
</evidence>
<name>A0A1V9YK43_ACHHY</name>
<feature type="domain" description="DDE-1" evidence="1">
    <location>
        <begin position="43"/>
        <end position="112"/>
    </location>
</feature>
<dbReference type="AlphaFoldDB" id="A0A1V9YK43"/>
<accession>A0A1V9YK43</accession>
<dbReference type="Pfam" id="PF03184">
    <property type="entry name" value="DDE_1"/>
    <property type="match status" value="1"/>
</dbReference>
<dbReference type="InterPro" id="IPR004875">
    <property type="entry name" value="DDE_SF_endonuclease_dom"/>
</dbReference>
<evidence type="ECO:0000313" key="3">
    <source>
        <dbReference type="Proteomes" id="UP000243579"/>
    </source>
</evidence>
<comment type="caution">
    <text evidence="2">The sequence shown here is derived from an EMBL/GenBank/DDBJ whole genome shotgun (WGS) entry which is preliminary data.</text>
</comment>
<dbReference type="Proteomes" id="UP000243579">
    <property type="component" value="Unassembled WGS sequence"/>
</dbReference>